<organism evidence="6 7">
    <name type="scientific">Pseudomonas cichorii</name>
    <dbReference type="NCBI Taxonomy" id="36746"/>
    <lineage>
        <taxon>Bacteria</taxon>
        <taxon>Pseudomonadati</taxon>
        <taxon>Pseudomonadota</taxon>
        <taxon>Gammaproteobacteria</taxon>
        <taxon>Pseudomonadales</taxon>
        <taxon>Pseudomonadaceae</taxon>
        <taxon>Pseudomonas</taxon>
    </lineage>
</organism>
<accession>A0A3M4LMR6</accession>
<gene>
    <name evidence="6" type="ORF">ALQ04_04941</name>
</gene>
<dbReference type="PANTHER" id="PTHR46796">
    <property type="entry name" value="HTH-TYPE TRANSCRIPTIONAL ACTIVATOR RHAS-RELATED"/>
    <property type="match status" value="1"/>
</dbReference>
<proteinExistence type="predicted"/>
<keyword evidence="2 6" id="KW-0238">DNA-binding</keyword>
<protein>
    <submittedName>
        <fullName evidence="6">DNA-binding domain-containing protein, AraC-type</fullName>
    </submittedName>
</protein>
<dbReference type="Pfam" id="PF02311">
    <property type="entry name" value="AraC_binding"/>
    <property type="match status" value="1"/>
</dbReference>
<dbReference type="GO" id="GO:0003700">
    <property type="term" value="F:DNA-binding transcription factor activity"/>
    <property type="evidence" value="ECO:0007669"/>
    <property type="project" value="InterPro"/>
</dbReference>
<dbReference type="SUPFAM" id="SSF46689">
    <property type="entry name" value="Homeodomain-like"/>
    <property type="match status" value="2"/>
</dbReference>
<dbReference type="Gene3D" id="1.10.10.60">
    <property type="entry name" value="Homeodomain-like"/>
    <property type="match status" value="2"/>
</dbReference>
<keyword evidence="3" id="KW-0804">Transcription</keyword>
<dbReference type="InterPro" id="IPR009057">
    <property type="entry name" value="Homeodomain-like_sf"/>
</dbReference>
<evidence type="ECO:0000256" key="1">
    <source>
        <dbReference type="ARBA" id="ARBA00023015"/>
    </source>
</evidence>
<dbReference type="PANTHER" id="PTHR46796:SF2">
    <property type="entry name" value="TRANSCRIPTIONAL REGULATORY PROTEIN"/>
    <property type="match status" value="1"/>
</dbReference>
<dbReference type="SUPFAM" id="SSF51215">
    <property type="entry name" value="Regulatory protein AraC"/>
    <property type="match status" value="1"/>
</dbReference>
<dbReference type="AlphaFoldDB" id="A0A3M4LMR6"/>
<evidence type="ECO:0000313" key="7">
    <source>
        <dbReference type="Proteomes" id="UP000277236"/>
    </source>
</evidence>
<name>A0A3M4LMR6_PSECI</name>
<evidence type="ECO:0000256" key="3">
    <source>
        <dbReference type="ARBA" id="ARBA00023163"/>
    </source>
</evidence>
<evidence type="ECO:0000256" key="2">
    <source>
        <dbReference type="ARBA" id="ARBA00023125"/>
    </source>
</evidence>
<feature type="domain" description="HTH araC/xylS-type" evidence="5">
    <location>
        <begin position="195"/>
        <end position="292"/>
    </location>
</feature>
<comment type="caution">
    <text evidence="6">The sequence shown here is derived from an EMBL/GenBank/DDBJ whole genome shotgun (WGS) entry which is preliminary data.</text>
</comment>
<dbReference type="InterPro" id="IPR050204">
    <property type="entry name" value="AraC_XylS_family_regulators"/>
</dbReference>
<dbReference type="SMART" id="SM00342">
    <property type="entry name" value="HTH_ARAC"/>
    <property type="match status" value="1"/>
</dbReference>
<dbReference type="InterPro" id="IPR037923">
    <property type="entry name" value="HTH-like"/>
</dbReference>
<evidence type="ECO:0000256" key="4">
    <source>
        <dbReference type="ARBA" id="ARBA00037345"/>
    </source>
</evidence>
<dbReference type="GO" id="GO:0043565">
    <property type="term" value="F:sequence-specific DNA binding"/>
    <property type="evidence" value="ECO:0007669"/>
    <property type="project" value="InterPro"/>
</dbReference>
<evidence type="ECO:0000313" key="6">
    <source>
        <dbReference type="EMBL" id="RMQ42789.1"/>
    </source>
</evidence>
<dbReference type="Pfam" id="PF12833">
    <property type="entry name" value="HTH_18"/>
    <property type="match status" value="1"/>
</dbReference>
<evidence type="ECO:0000259" key="5">
    <source>
        <dbReference type="PROSITE" id="PS01124"/>
    </source>
</evidence>
<dbReference type="InterPro" id="IPR018060">
    <property type="entry name" value="HTH_AraC"/>
</dbReference>
<reference evidence="6 7" key="1">
    <citation type="submission" date="2018-08" db="EMBL/GenBank/DDBJ databases">
        <title>Recombination of ecologically and evolutionarily significant loci maintains genetic cohesion in the Pseudomonas syringae species complex.</title>
        <authorList>
            <person name="Dillon M."/>
            <person name="Thakur S."/>
            <person name="Almeida R.N.D."/>
            <person name="Weir B.S."/>
            <person name="Guttman D.S."/>
        </authorList>
    </citation>
    <scope>NUCLEOTIDE SEQUENCE [LARGE SCALE GENOMIC DNA]</scope>
    <source>
        <strain evidence="6 7">ICMP 3353</strain>
    </source>
</reference>
<dbReference type="PROSITE" id="PS01124">
    <property type="entry name" value="HTH_ARAC_FAMILY_2"/>
    <property type="match status" value="1"/>
</dbReference>
<dbReference type="EMBL" id="RBRE01000076">
    <property type="protein sequence ID" value="RMQ42789.1"/>
    <property type="molecule type" value="Genomic_DNA"/>
</dbReference>
<dbReference type="InterPro" id="IPR003313">
    <property type="entry name" value="AraC-bd"/>
</dbReference>
<dbReference type="Proteomes" id="UP000277236">
    <property type="component" value="Unassembled WGS sequence"/>
</dbReference>
<keyword evidence="1" id="KW-0805">Transcription regulation</keyword>
<sequence>MPCAITVIPHPIGPSRITMTQSNWINLAQDRDTGIETLHAHFQGNAHVYDPHWHDSYLVGVTEQGVQQFHCRRQRYASTPGQVFMLEPGEIHDGDAPSADGFTYRMLYLDPNWVARELPALFEEAPDGYQLGFANTLACDPRLSNATLFAFAALHGQEPLLFRQSALDGLLERLTGNLRWRLRHHQDPRLPQVALRARDYLHAHYRRDLGLDELAQVCGVDRFRLSRAFKSAFGLPPHAYLVQLRLAQARRMLAAGALPVQVASDLGFADQSHLGRWFLRANGMTPSAYRNRCTDLPD</sequence>
<comment type="function">
    <text evidence="4">Regulatory protein of the TOL plasmid xyl operons. XylS activates the xylXYZLTEGFJQKIH operon required for the degradation of toluene, m-xylene and p-xylene.</text>
</comment>